<gene>
    <name evidence="6 8" type="primary">rpsF</name>
    <name evidence="8" type="ORF">ACFOW6_08890</name>
</gene>
<keyword evidence="3 6" id="KW-0687">Ribonucleoprotein</keyword>
<evidence type="ECO:0000256" key="4">
    <source>
        <dbReference type="ARBA" id="ARBA00035104"/>
    </source>
</evidence>
<dbReference type="HAMAP" id="MF_00360">
    <property type="entry name" value="Ribosomal_bS6"/>
    <property type="match status" value="1"/>
</dbReference>
<name>A0ABV8UKT4_9PROT</name>
<comment type="function">
    <text evidence="4 6">Binds together with bS18 to 16S ribosomal RNA.</text>
</comment>
<dbReference type="InterPro" id="IPR014717">
    <property type="entry name" value="Transl_elong_EF1B/ribsomal_bS6"/>
</dbReference>
<evidence type="ECO:0000256" key="6">
    <source>
        <dbReference type="HAMAP-Rule" id="MF_00360"/>
    </source>
</evidence>
<dbReference type="InterPro" id="IPR020814">
    <property type="entry name" value="Ribosomal_S6_plastid/chlpt"/>
</dbReference>
<evidence type="ECO:0000256" key="1">
    <source>
        <dbReference type="ARBA" id="ARBA00009512"/>
    </source>
</evidence>
<evidence type="ECO:0000313" key="8">
    <source>
        <dbReference type="EMBL" id="MFC4351654.1"/>
    </source>
</evidence>
<dbReference type="SUPFAM" id="SSF54995">
    <property type="entry name" value="Ribosomal protein S6"/>
    <property type="match status" value="1"/>
</dbReference>
<evidence type="ECO:0000256" key="3">
    <source>
        <dbReference type="ARBA" id="ARBA00023274"/>
    </source>
</evidence>
<reference evidence="9" key="1">
    <citation type="journal article" date="2019" name="Int. J. Syst. Evol. Microbiol.">
        <title>The Global Catalogue of Microorganisms (GCM) 10K type strain sequencing project: providing services to taxonomists for standard genome sequencing and annotation.</title>
        <authorList>
            <consortium name="The Broad Institute Genomics Platform"/>
            <consortium name="The Broad Institute Genome Sequencing Center for Infectious Disease"/>
            <person name="Wu L."/>
            <person name="Ma J."/>
        </authorList>
    </citation>
    <scope>NUCLEOTIDE SEQUENCE [LARGE SCALE GENOMIC DNA]</scope>
    <source>
        <strain evidence="9">CECT 8472</strain>
    </source>
</reference>
<sequence>MPYYESVFIARQDISATQVEALTDEFAQLIKDQGGEIAKREYWGLKNLSFKIKKNRKGHYVLFSLDAPSSAVHEFERVMRYNEDVLRYMTVKVKELDPEPSPMMQSREERGRGGRRDERGRDDRGRGGGRPRREEN</sequence>
<dbReference type="GO" id="GO:0005840">
    <property type="term" value="C:ribosome"/>
    <property type="evidence" value="ECO:0007669"/>
    <property type="project" value="UniProtKB-KW"/>
</dbReference>
<keyword evidence="6" id="KW-0694">RNA-binding</keyword>
<protein>
    <recommendedName>
        <fullName evidence="5 6">Small ribosomal subunit protein bS6</fullName>
    </recommendedName>
</protein>
<evidence type="ECO:0000256" key="5">
    <source>
        <dbReference type="ARBA" id="ARBA00035294"/>
    </source>
</evidence>
<keyword evidence="2 6" id="KW-0689">Ribosomal protein</keyword>
<feature type="region of interest" description="Disordered" evidence="7">
    <location>
        <begin position="95"/>
        <end position="136"/>
    </location>
</feature>
<dbReference type="Proteomes" id="UP001595799">
    <property type="component" value="Unassembled WGS sequence"/>
</dbReference>
<dbReference type="CDD" id="cd00473">
    <property type="entry name" value="bS6"/>
    <property type="match status" value="1"/>
</dbReference>
<comment type="caution">
    <text evidence="8">The sequence shown here is derived from an EMBL/GenBank/DDBJ whole genome shotgun (WGS) entry which is preliminary data.</text>
</comment>
<feature type="compositionally biased region" description="Basic and acidic residues" evidence="7">
    <location>
        <begin position="106"/>
        <end position="136"/>
    </location>
</feature>
<evidence type="ECO:0000313" key="9">
    <source>
        <dbReference type="Proteomes" id="UP001595799"/>
    </source>
</evidence>
<dbReference type="InterPro" id="IPR000529">
    <property type="entry name" value="Ribosomal_bS6"/>
</dbReference>
<dbReference type="PANTHER" id="PTHR21011:SF1">
    <property type="entry name" value="SMALL RIBOSOMAL SUBUNIT PROTEIN BS6M"/>
    <property type="match status" value="1"/>
</dbReference>
<keyword evidence="6" id="KW-0699">rRNA-binding</keyword>
<dbReference type="EMBL" id="JBHSCW010000003">
    <property type="protein sequence ID" value="MFC4351654.1"/>
    <property type="molecule type" value="Genomic_DNA"/>
</dbReference>
<keyword evidence="9" id="KW-1185">Reference proteome</keyword>
<dbReference type="InterPro" id="IPR035980">
    <property type="entry name" value="Ribosomal_bS6_sf"/>
</dbReference>
<dbReference type="NCBIfam" id="TIGR00166">
    <property type="entry name" value="S6"/>
    <property type="match status" value="1"/>
</dbReference>
<dbReference type="Gene3D" id="3.30.70.60">
    <property type="match status" value="1"/>
</dbReference>
<comment type="similarity">
    <text evidence="1 6">Belongs to the bacterial ribosomal protein bS6 family.</text>
</comment>
<organism evidence="8 9">
    <name type="scientific">Fodinicurvata halophila</name>
    <dbReference type="NCBI Taxonomy" id="1419723"/>
    <lineage>
        <taxon>Bacteria</taxon>
        <taxon>Pseudomonadati</taxon>
        <taxon>Pseudomonadota</taxon>
        <taxon>Alphaproteobacteria</taxon>
        <taxon>Rhodospirillales</taxon>
        <taxon>Rhodovibrionaceae</taxon>
        <taxon>Fodinicurvata</taxon>
    </lineage>
</organism>
<evidence type="ECO:0000256" key="7">
    <source>
        <dbReference type="SAM" id="MobiDB-lite"/>
    </source>
</evidence>
<dbReference type="Pfam" id="PF01250">
    <property type="entry name" value="Ribosomal_S6"/>
    <property type="match status" value="1"/>
</dbReference>
<accession>A0ABV8UKT4</accession>
<proteinExistence type="inferred from homology"/>
<dbReference type="RefSeq" id="WP_382421980.1">
    <property type="nucleotide sequence ID" value="NZ_JBHSCW010000003.1"/>
</dbReference>
<evidence type="ECO:0000256" key="2">
    <source>
        <dbReference type="ARBA" id="ARBA00022980"/>
    </source>
</evidence>
<dbReference type="PANTHER" id="PTHR21011">
    <property type="entry name" value="MITOCHONDRIAL 28S RIBOSOMAL PROTEIN S6"/>
    <property type="match status" value="1"/>
</dbReference>